<comment type="subcellular location">
    <subcellularLocation>
        <location evidence="1">Cell membrane</location>
        <topology evidence="1">Multi-pass membrane protein</topology>
    </subcellularLocation>
</comment>
<protein>
    <recommendedName>
        <fullName evidence="11">Mechanosensitive ion channel family protein</fullName>
    </recommendedName>
</protein>
<evidence type="ECO:0000256" key="5">
    <source>
        <dbReference type="ARBA" id="ARBA00022989"/>
    </source>
</evidence>
<evidence type="ECO:0000256" key="6">
    <source>
        <dbReference type="ARBA" id="ARBA00023136"/>
    </source>
</evidence>
<evidence type="ECO:0000256" key="3">
    <source>
        <dbReference type="ARBA" id="ARBA00022475"/>
    </source>
</evidence>
<feature type="domain" description="Mechanosensitive ion channel MscS" evidence="8">
    <location>
        <begin position="2"/>
        <end position="65"/>
    </location>
</feature>
<evidence type="ECO:0000256" key="1">
    <source>
        <dbReference type="ARBA" id="ARBA00004651"/>
    </source>
</evidence>
<dbReference type="InterPro" id="IPR011066">
    <property type="entry name" value="MscS_channel_C_sf"/>
</dbReference>
<dbReference type="EMBL" id="BARS01054667">
    <property type="protein sequence ID" value="GAG50750.1"/>
    <property type="molecule type" value="Genomic_DNA"/>
</dbReference>
<dbReference type="PANTHER" id="PTHR30460:SF0">
    <property type="entry name" value="MODERATE CONDUCTANCE MECHANOSENSITIVE CHANNEL YBIO"/>
    <property type="match status" value="1"/>
</dbReference>
<evidence type="ECO:0008006" key="11">
    <source>
        <dbReference type="Google" id="ProtNLM"/>
    </source>
</evidence>
<dbReference type="PANTHER" id="PTHR30460">
    <property type="entry name" value="MODERATE CONDUCTANCE MECHANOSENSITIVE CHANNEL YBIO"/>
    <property type="match status" value="1"/>
</dbReference>
<accession>X0Y4R1</accession>
<keyword evidence="6" id="KW-0472">Membrane</keyword>
<dbReference type="InterPro" id="IPR010920">
    <property type="entry name" value="LSM_dom_sf"/>
</dbReference>
<dbReference type="Pfam" id="PF21082">
    <property type="entry name" value="MS_channel_3rd"/>
    <property type="match status" value="1"/>
</dbReference>
<reference evidence="10" key="1">
    <citation type="journal article" date="2014" name="Front. Microbiol.">
        <title>High frequency of phylogenetically diverse reductive dehalogenase-homologous genes in deep subseafloor sedimentary metagenomes.</title>
        <authorList>
            <person name="Kawai M."/>
            <person name="Futagami T."/>
            <person name="Toyoda A."/>
            <person name="Takaki Y."/>
            <person name="Nishi S."/>
            <person name="Hori S."/>
            <person name="Arai W."/>
            <person name="Tsubouchi T."/>
            <person name="Morono Y."/>
            <person name="Uchiyama I."/>
            <person name="Ito T."/>
            <person name="Fujiyama A."/>
            <person name="Inagaki F."/>
            <person name="Takami H."/>
        </authorList>
    </citation>
    <scope>NUCLEOTIDE SEQUENCE</scope>
    <source>
        <strain evidence="10">Expedition CK06-06</strain>
    </source>
</reference>
<evidence type="ECO:0000313" key="10">
    <source>
        <dbReference type="EMBL" id="GAG50750.1"/>
    </source>
</evidence>
<evidence type="ECO:0000256" key="2">
    <source>
        <dbReference type="ARBA" id="ARBA00008017"/>
    </source>
</evidence>
<proteinExistence type="inferred from homology"/>
<name>X0Y4R1_9ZZZZ</name>
<organism evidence="10">
    <name type="scientific">marine sediment metagenome</name>
    <dbReference type="NCBI Taxonomy" id="412755"/>
    <lineage>
        <taxon>unclassified sequences</taxon>
        <taxon>metagenomes</taxon>
        <taxon>ecological metagenomes</taxon>
    </lineage>
</organism>
<feature type="domain" description="Mechanosensitive ion channel MscS C-terminal" evidence="9">
    <location>
        <begin position="73"/>
        <end position="160"/>
    </location>
</feature>
<keyword evidence="4" id="KW-0812">Transmembrane</keyword>
<dbReference type="InterPro" id="IPR006685">
    <property type="entry name" value="MscS_channel_2nd"/>
</dbReference>
<sequence length="194" mass="22095">YLIRDLIAGFFILLENQFNVGDVIRTGTIAGGVEEISIRRTILRDLDGARHMIPNGEIRTVSNLTQGWSRAHLNISVAYKEDLDRVMGLMRKTWEEMAQDRNWSPFMKVATPWLLRVDEFGNSGIIIKMVGETEPIKQWDVMGEFRRRIKKVFDQEGIEIPWPHTKVYFGNAPPAAEGTQPMPEKSTNTKAGPP</sequence>
<comment type="caution">
    <text evidence="10">The sequence shown here is derived from an EMBL/GenBank/DDBJ whole genome shotgun (WGS) entry which is preliminary data.</text>
</comment>
<dbReference type="GO" id="GO:0005886">
    <property type="term" value="C:plasma membrane"/>
    <property type="evidence" value="ECO:0007669"/>
    <property type="project" value="UniProtKB-SubCell"/>
</dbReference>
<dbReference type="GO" id="GO:0008381">
    <property type="term" value="F:mechanosensitive monoatomic ion channel activity"/>
    <property type="evidence" value="ECO:0007669"/>
    <property type="project" value="InterPro"/>
</dbReference>
<dbReference type="SUPFAM" id="SSF50182">
    <property type="entry name" value="Sm-like ribonucleoproteins"/>
    <property type="match status" value="1"/>
</dbReference>
<evidence type="ECO:0000259" key="8">
    <source>
        <dbReference type="Pfam" id="PF00924"/>
    </source>
</evidence>
<keyword evidence="5" id="KW-1133">Transmembrane helix</keyword>
<feature type="non-terminal residue" evidence="10">
    <location>
        <position position="1"/>
    </location>
</feature>
<comment type="similarity">
    <text evidence="2">Belongs to the MscS (TC 1.A.23) family.</text>
</comment>
<gene>
    <name evidence="10" type="ORF">S01H1_80881</name>
</gene>
<dbReference type="Gene3D" id="3.30.70.100">
    <property type="match status" value="1"/>
</dbReference>
<dbReference type="AlphaFoldDB" id="X0Y4R1"/>
<dbReference type="InterPro" id="IPR023408">
    <property type="entry name" value="MscS_beta-dom_sf"/>
</dbReference>
<evidence type="ECO:0000256" key="4">
    <source>
        <dbReference type="ARBA" id="ARBA00022692"/>
    </source>
</evidence>
<dbReference type="InterPro" id="IPR045276">
    <property type="entry name" value="YbiO_bact"/>
</dbReference>
<evidence type="ECO:0000256" key="7">
    <source>
        <dbReference type="SAM" id="MobiDB-lite"/>
    </source>
</evidence>
<dbReference type="InterPro" id="IPR049278">
    <property type="entry name" value="MS_channel_C"/>
</dbReference>
<evidence type="ECO:0000259" key="9">
    <source>
        <dbReference type="Pfam" id="PF21082"/>
    </source>
</evidence>
<dbReference type="SUPFAM" id="SSF82689">
    <property type="entry name" value="Mechanosensitive channel protein MscS (YggB), C-terminal domain"/>
    <property type="match status" value="1"/>
</dbReference>
<dbReference type="Pfam" id="PF00924">
    <property type="entry name" value="MS_channel_2nd"/>
    <property type="match status" value="1"/>
</dbReference>
<feature type="region of interest" description="Disordered" evidence="7">
    <location>
        <begin position="171"/>
        <end position="194"/>
    </location>
</feature>
<dbReference type="Gene3D" id="2.30.30.60">
    <property type="match status" value="1"/>
</dbReference>
<keyword evidence="3" id="KW-1003">Cell membrane</keyword>
<feature type="compositionally biased region" description="Polar residues" evidence="7">
    <location>
        <begin position="185"/>
        <end position="194"/>
    </location>
</feature>